<gene>
    <name evidence="2" type="ORF">TSUD_283690</name>
</gene>
<dbReference type="PANTHER" id="PTHR35098">
    <property type="entry name" value="EXPRESSED PROTEIN"/>
    <property type="match status" value="1"/>
</dbReference>
<accession>A0A2Z6PK83</accession>
<dbReference type="AlphaFoldDB" id="A0A2Z6PK83"/>
<dbReference type="InterPro" id="IPR040294">
    <property type="entry name" value="Nodulin-rel_1/2"/>
</dbReference>
<evidence type="ECO:0000256" key="1">
    <source>
        <dbReference type="SAM" id="MobiDB-lite"/>
    </source>
</evidence>
<dbReference type="PANTHER" id="PTHR35098:SF1">
    <property type="entry name" value="NODULIN-RELATED PROTEIN 2"/>
    <property type="match status" value="1"/>
</dbReference>
<dbReference type="GO" id="GO:0009408">
    <property type="term" value="P:response to heat"/>
    <property type="evidence" value="ECO:0007669"/>
    <property type="project" value="InterPro"/>
</dbReference>
<organism evidence="2 3">
    <name type="scientific">Trifolium subterraneum</name>
    <name type="common">Subterranean clover</name>
    <dbReference type="NCBI Taxonomy" id="3900"/>
    <lineage>
        <taxon>Eukaryota</taxon>
        <taxon>Viridiplantae</taxon>
        <taxon>Streptophyta</taxon>
        <taxon>Embryophyta</taxon>
        <taxon>Tracheophyta</taxon>
        <taxon>Spermatophyta</taxon>
        <taxon>Magnoliopsida</taxon>
        <taxon>eudicotyledons</taxon>
        <taxon>Gunneridae</taxon>
        <taxon>Pentapetalae</taxon>
        <taxon>rosids</taxon>
        <taxon>fabids</taxon>
        <taxon>Fabales</taxon>
        <taxon>Fabaceae</taxon>
        <taxon>Papilionoideae</taxon>
        <taxon>50 kb inversion clade</taxon>
        <taxon>NPAAA clade</taxon>
        <taxon>Hologalegina</taxon>
        <taxon>IRL clade</taxon>
        <taxon>Trifolieae</taxon>
        <taxon>Trifolium</taxon>
    </lineage>
</organism>
<feature type="region of interest" description="Disordered" evidence="1">
    <location>
        <begin position="92"/>
        <end position="119"/>
    </location>
</feature>
<proteinExistence type="predicted"/>
<name>A0A2Z6PK83_TRISU</name>
<evidence type="ECO:0000313" key="2">
    <source>
        <dbReference type="EMBL" id="GAU51025.1"/>
    </source>
</evidence>
<reference evidence="3" key="1">
    <citation type="journal article" date="2017" name="Front. Plant Sci.">
        <title>Climate Clever Clovers: New Paradigm to Reduce the Environmental Footprint of Ruminants by Breeding Low Methanogenic Forages Utilizing Haplotype Variation.</title>
        <authorList>
            <person name="Kaur P."/>
            <person name="Appels R."/>
            <person name="Bayer P.E."/>
            <person name="Keeble-Gagnere G."/>
            <person name="Wang J."/>
            <person name="Hirakawa H."/>
            <person name="Shirasawa K."/>
            <person name="Vercoe P."/>
            <person name="Stefanova K."/>
            <person name="Durmic Z."/>
            <person name="Nichols P."/>
            <person name="Revell C."/>
            <person name="Isobe S.N."/>
            <person name="Edwards D."/>
            <person name="Erskine W."/>
        </authorList>
    </citation>
    <scope>NUCLEOTIDE SEQUENCE [LARGE SCALE GENOMIC DNA]</scope>
    <source>
        <strain evidence="3">cv. Daliak</strain>
    </source>
</reference>
<keyword evidence="3" id="KW-1185">Reference proteome</keyword>
<dbReference type="OrthoDB" id="695806at2759"/>
<sequence>MSSKPHHNVPEKKYSTSELMASAKIVAEAAQSGFGKGADGKAVDKGKVASAAGDLLDAVSQYTKLDDQKGLGQYVDKAADYLHHYHPATTTTAATTADHHPPTSKPDHHKSGKSEGGGHGIGDFAKVAGDWFERCIRNWNGQFVAAFTSWILTLVLTKEGETLSVLEAMQWTHQRGWKNVISRAI</sequence>
<dbReference type="Proteomes" id="UP000242715">
    <property type="component" value="Unassembled WGS sequence"/>
</dbReference>
<dbReference type="GO" id="GO:0010115">
    <property type="term" value="P:regulation of abscisic acid biosynthetic process"/>
    <property type="evidence" value="ECO:0007669"/>
    <property type="project" value="InterPro"/>
</dbReference>
<dbReference type="EMBL" id="DF974947">
    <property type="protein sequence ID" value="GAU51025.1"/>
    <property type="molecule type" value="Genomic_DNA"/>
</dbReference>
<protein>
    <submittedName>
        <fullName evidence="2">Uncharacterized protein</fullName>
    </submittedName>
</protein>
<evidence type="ECO:0000313" key="3">
    <source>
        <dbReference type="Proteomes" id="UP000242715"/>
    </source>
</evidence>